<dbReference type="OrthoDB" id="430659at2759"/>
<dbReference type="GeneID" id="106150595"/>
<proteinExistence type="inferred from homology"/>
<protein>
    <recommendedName>
        <fullName evidence="10">Palmitoyltransferase</fullName>
        <ecNumber evidence="10">2.3.1.225</ecNumber>
    </recommendedName>
</protein>
<dbReference type="KEGG" id="lak:106150595"/>
<dbReference type="GO" id="GO:0005794">
    <property type="term" value="C:Golgi apparatus"/>
    <property type="evidence" value="ECO:0007669"/>
    <property type="project" value="UniProtKB-SubCell"/>
</dbReference>
<evidence type="ECO:0000256" key="2">
    <source>
        <dbReference type="ARBA" id="ARBA00022679"/>
    </source>
</evidence>
<dbReference type="EC" id="2.3.1.225" evidence="10"/>
<keyword evidence="8" id="KW-0449">Lipoprotein</keyword>
<feature type="transmembrane region" description="Helical" evidence="10">
    <location>
        <begin position="86"/>
        <end position="119"/>
    </location>
</feature>
<keyword evidence="6 10" id="KW-0472">Membrane</keyword>
<dbReference type="GO" id="GO:0006612">
    <property type="term" value="P:protein targeting to membrane"/>
    <property type="evidence" value="ECO:0007669"/>
    <property type="project" value="TreeGrafter"/>
</dbReference>
<comment type="subcellular location">
    <subcellularLocation>
        <location evidence="1">Golgi apparatus</location>
        <location evidence="1">trans-Golgi network membrane</location>
        <topology evidence="1">Multi-pass membrane protein</topology>
    </subcellularLocation>
</comment>
<dbReference type="InterPro" id="IPR001594">
    <property type="entry name" value="Palmitoyltrfase_DHHC"/>
</dbReference>
<comment type="similarity">
    <text evidence="10">Belongs to the DHHC palmitoyltransferase family.</text>
</comment>
<keyword evidence="9 10" id="KW-0012">Acyltransferase</keyword>
<feature type="transmembrane region" description="Helical" evidence="10">
    <location>
        <begin position="409"/>
        <end position="428"/>
    </location>
</feature>
<comment type="catalytic activity">
    <reaction evidence="10">
        <text>L-cysteinyl-[protein] + hexadecanoyl-CoA = S-hexadecanoyl-L-cysteinyl-[protein] + CoA</text>
        <dbReference type="Rhea" id="RHEA:36683"/>
        <dbReference type="Rhea" id="RHEA-COMP:10131"/>
        <dbReference type="Rhea" id="RHEA-COMP:11032"/>
        <dbReference type="ChEBI" id="CHEBI:29950"/>
        <dbReference type="ChEBI" id="CHEBI:57287"/>
        <dbReference type="ChEBI" id="CHEBI:57379"/>
        <dbReference type="ChEBI" id="CHEBI:74151"/>
        <dbReference type="EC" id="2.3.1.225"/>
    </reaction>
</comment>
<dbReference type="PANTHER" id="PTHR22883">
    <property type="entry name" value="ZINC FINGER DHHC DOMAIN CONTAINING PROTEIN"/>
    <property type="match status" value="1"/>
</dbReference>
<sequence>MSVASEEGSLCCCEYINNQGEKQHILQCLCECDALDQACDRLVSFHSIPPDTLDEIYVTCEDRCRIPGLTGKGAIKIPLDVAFPTLTVPICLLIAAMHIYFTCIVIPLIPVLMFVFYHHWKRRTKRGRTRLFFTWGVNSVLFLTFLFDLILYQEFQVATVHAVVLHLILAAMFVMLFLAKRDPGIIHSRDAHSFRKAKSSDQTTQIVLDSEEQKQPQQNGTAVTSHSNRYCATSCTSRIRRISHSEDGSYYIISSSEDQKYSNGYTHLTNGFNHHANGLNGSHFMNGIHHEDYYSSNHHYSNHIDNCHYGNHIDNHHYGNHIDNRQHSNGYSGYKNGTVPATKILEEDVTWIDSRPFKDGHLMTWCDKCLVRKPPRCGHCSICNACVQLRDHHCVWIDSCIGVHNQRPFVLAIILFIVAGFYGTYLTFSVIYDADQNYSFSHWLTLVYHFYSTSLCFVGALYSLLASLLMCLPLFNQLVVISQDLTCQELHQASVRKLTKMCGLYATKNVNNNGILKNLINFVLGTRKLQYLPVQSMEMKIKTAHIL</sequence>
<dbReference type="InterPro" id="IPR039859">
    <property type="entry name" value="PFA4/ZDH16/20/ERF2-like"/>
</dbReference>
<keyword evidence="5" id="KW-0333">Golgi apparatus</keyword>
<evidence type="ECO:0000256" key="1">
    <source>
        <dbReference type="ARBA" id="ARBA00004166"/>
    </source>
</evidence>
<evidence type="ECO:0000256" key="6">
    <source>
        <dbReference type="ARBA" id="ARBA00023136"/>
    </source>
</evidence>
<feature type="transmembrane region" description="Helical" evidence="10">
    <location>
        <begin position="448"/>
        <end position="475"/>
    </location>
</feature>
<comment type="domain">
    <text evidence="10">The DHHC domain is required for palmitoyltransferase activity.</text>
</comment>
<dbReference type="RefSeq" id="XP_013378945.1">
    <property type="nucleotide sequence ID" value="XM_013523491.2"/>
</dbReference>
<dbReference type="Pfam" id="PF01529">
    <property type="entry name" value="DHHC"/>
    <property type="match status" value="1"/>
</dbReference>
<organism evidence="12 13">
    <name type="scientific">Lingula anatina</name>
    <name type="common">Brachiopod</name>
    <name type="synonym">Lingula unguis</name>
    <dbReference type="NCBI Taxonomy" id="7574"/>
    <lineage>
        <taxon>Eukaryota</taxon>
        <taxon>Metazoa</taxon>
        <taxon>Spiralia</taxon>
        <taxon>Lophotrochozoa</taxon>
        <taxon>Brachiopoda</taxon>
        <taxon>Linguliformea</taxon>
        <taxon>Lingulata</taxon>
        <taxon>Lingulida</taxon>
        <taxon>Linguloidea</taxon>
        <taxon>Lingulidae</taxon>
        <taxon>Lingula</taxon>
    </lineage>
</organism>
<evidence type="ECO:0000256" key="7">
    <source>
        <dbReference type="ARBA" id="ARBA00023139"/>
    </source>
</evidence>
<evidence type="ECO:0000256" key="9">
    <source>
        <dbReference type="ARBA" id="ARBA00023315"/>
    </source>
</evidence>
<evidence type="ECO:0000313" key="13">
    <source>
        <dbReference type="RefSeq" id="XP_013378945.1"/>
    </source>
</evidence>
<name>A0A1S3GYJ5_LINAN</name>
<evidence type="ECO:0000259" key="11">
    <source>
        <dbReference type="Pfam" id="PF01529"/>
    </source>
</evidence>
<keyword evidence="2 10" id="KW-0808">Transferase</keyword>
<evidence type="ECO:0000256" key="8">
    <source>
        <dbReference type="ARBA" id="ARBA00023288"/>
    </source>
</evidence>
<keyword evidence="4 10" id="KW-1133">Transmembrane helix</keyword>
<dbReference type="PANTHER" id="PTHR22883:SF475">
    <property type="entry name" value="PALMITOYLTRANSFERASE ZDHHC23"/>
    <property type="match status" value="1"/>
</dbReference>
<feature type="transmembrane region" description="Helical" evidence="10">
    <location>
        <begin position="158"/>
        <end position="179"/>
    </location>
</feature>
<dbReference type="STRING" id="7574.A0A1S3GYJ5"/>
<evidence type="ECO:0000256" key="10">
    <source>
        <dbReference type="RuleBase" id="RU079119"/>
    </source>
</evidence>
<dbReference type="GO" id="GO:0019706">
    <property type="term" value="F:protein-cysteine S-palmitoyltransferase activity"/>
    <property type="evidence" value="ECO:0007669"/>
    <property type="project" value="UniProtKB-EC"/>
</dbReference>
<dbReference type="Proteomes" id="UP000085678">
    <property type="component" value="Unplaced"/>
</dbReference>
<keyword evidence="12" id="KW-1185">Reference proteome</keyword>
<reference evidence="13" key="1">
    <citation type="submission" date="2025-08" db="UniProtKB">
        <authorList>
            <consortium name="RefSeq"/>
        </authorList>
    </citation>
    <scope>IDENTIFICATION</scope>
    <source>
        <tissue evidence="13">Gonads</tissue>
    </source>
</reference>
<feature type="transmembrane region" description="Helical" evidence="10">
    <location>
        <begin position="131"/>
        <end position="152"/>
    </location>
</feature>
<accession>A0A1S3GYJ5</accession>
<dbReference type="GO" id="GO:0005783">
    <property type="term" value="C:endoplasmic reticulum"/>
    <property type="evidence" value="ECO:0007669"/>
    <property type="project" value="TreeGrafter"/>
</dbReference>
<dbReference type="AlphaFoldDB" id="A0A1S3GYJ5"/>
<keyword evidence="3 10" id="KW-0812">Transmembrane</keyword>
<evidence type="ECO:0000313" key="12">
    <source>
        <dbReference type="Proteomes" id="UP000085678"/>
    </source>
</evidence>
<evidence type="ECO:0000256" key="3">
    <source>
        <dbReference type="ARBA" id="ARBA00022692"/>
    </source>
</evidence>
<keyword evidence="7" id="KW-0564">Palmitate</keyword>
<dbReference type="InParanoid" id="A0A1S3GYJ5"/>
<gene>
    <name evidence="13" type="primary">LOC106150595</name>
</gene>
<dbReference type="OMA" id="SLYGISM"/>
<evidence type="ECO:0000256" key="5">
    <source>
        <dbReference type="ARBA" id="ARBA00023034"/>
    </source>
</evidence>
<feature type="domain" description="Palmitoyltransferase DHHC" evidence="11">
    <location>
        <begin position="364"/>
        <end position="490"/>
    </location>
</feature>
<dbReference type="PROSITE" id="PS50216">
    <property type="entry name" value="DHHC"/>
    <property type="match status" value="1"/>
</dbReference>
<evidence type="ECO:0000256" key="4">
    <source>
        <dbReference type="ARBA" id="ARBA00022989"/>
    </source>
</evidence>